<protein>
    <submittedName>
        <fullName evidence="2">DUF397 domain-containing protein</fullName>
    </submittedName>
</protein>
<gene>
    <name evidence="2" type="ORF">CNX65_00540</name>
</gene>
<dbReference type="RefSeq" id="WP_096491006.1">
    <property type="nucleotide sequence ID" value="NZ_CP023445.1"/>
</dbReference>
<accession>A0A290YYZ0</accession>
<sequence length="61" mass="6797">MNTWRKSSRSGAGASNCVEVAHDRGSALFRDSKAPESGRLTFTTDEFQRFRTAAAEGRFDR</sequence>
<dbReference type="Pfam" id="PF04149">
    <property type="entry name" value="DUF397"/>
    <property type="match status" value="1"/>
</dbReference>
<dbReference type="EMBL" id="CP023445">
    <property type="protein sequence ID" value="ATE51959.1"/>
    <property type="molecule type" value="Genomic_DNA"/>
</dbReference>
<evidence type="ECO:0000259" key="1">
    <source>
        <dbReference type="Pfam" id="PF04149"/>
    </source>
</evidence>
<evidence type="ECO:0000313" key="3">
    <source>
        <dbReference type="Proteomes" id="UP000218505"/>
    </source>
</evidence>
<dbReference type="KEGG" id="apre:CNX65_00540"/>
<feature type="domain" description="DUF397" evidence="1">
    <location>
        <begin position="3"/>
        <end position="54"/>
    </location>
</feature>
<proteinExistence type="predicted"/>
<keyword evidence="3" id="KW-1185">Reference proteome</keyword>
<name>A0A290YYZ0_9PSEU</name>
<reference evidence="2" key="1">
    <citation type="submission" date="2017-09" db="EMBL/GenBank/DDBJ databases">
        <title>Complete Genome Sequence of ansamitocin-producing Bacterium Actinosynnema pretiosum X47.</title>
        <authorList>
            <person name="Cao G."/>
            <person name="Zong G."/>
            <person name="Zhong C."/>
            <person name="Fu J."/>
        </authorList>
    </citation>
    <scope>NUCLEOTIDE SEQUENCE [LARGE SCALE GENOMIC DNA]</scope>
    <source>
        <strain evidence="2">X47</strain>
    </source>
</reference>
<organism evidence="2 3">
    <name type="scientific">Actinosynnema pretiosum</name>
    <dbReference type="NCBI Taxonomy" id="42197"/>
    <lineage>
        <taxon>Bacteria</taxon>
        <taxon>Bacillati</taxon>
        <taxon>Actinomycetota</taxon>
        <taxon>Actinomycetes</taxon>
        <taxon>Pseudonocardiales</taxon>
        <taxon>Pseudonocardiaceae</taxon>
        <taxon>Actinosynnema</taxon>
    </lineage>
</organism>
<dbReference type="AlphaFoldDB" id="A0A290YYZ0"/>
<dbReference type="InterPro" id="IPR007278">
    <property type="entry name" value="DUF397"/>
</dbReference>
<evidence type="ECO:0000313" key="2">
    <source>
        <dbReference type="EMBL" id="ATE51959.1"/>
    </source>
</evidence>
<dbReference type="Proteomes" id="UP000218505">
    <property type="component" value="Chromosome"/>
</dbReference>